<dbReference type="PANTHER" id="PTHR43280">
    <property type="entry name" value="ARAC-FAMILY TRANSCRIPTIONAL REGULATOR"/>
    <property type="match status" value="1"/>
</dbReference>
<proteinExistence type="predicted"/>
<dbReference type="RefSeq" id="WP_117747455.1">
    <property type="nucleotide sequence ID" value="NZ_QSTF01000006.1"/>
</dbReference>
<sequence length="349" mass="41275">MEEIIRHIHIEMLQAHCDAQSHIDDYMFLTERLENVFPENRNVKLEVFLMLYCEEGEVKLELNNVARHLQANDLLISLPNTIIGQVMASPNHKVKVFCFSNRFIQRLTQTQKYSWKSICYIQENPIKHFGENRNETFHQYLKLIEDKIQTPPDKYQKEILLHIASAFYGEMVAETTRKSIEKEKQGYHTPVKQPDFIFKQFMEALTADNGKHRTLTYYADLFCYSPKYLSRIVKQISGKNALTLIHENAIEHIIPELRHSNKSIKEISVDFEFPNVSFFAQYVKKILRNDTYGISQQQSREKIAKQIYINPKATANPRCCFFIFIRYPFYNQTNTYPYSQKLKHQEKIA</sequence>
<dbReference type="Pfam" id="PF12833">
    <property type="entry name" value="HTH_18"/>
    <property type="match status" value="1"/>
</dbReference>
<organism evidence="3 4">
    <name type="scientific">Phocaeicola plebeius</name>
    <dbReference type="NCBI Taxonomy" id="310297"/>
    <lineage>
        <taxon>Bacteria</taxon>
        <taxon>Pseudomonadati</taxon>
        <taxon>Bacteroidota</taxon>
        <taxon>Bacteroidia</taxon>
        <taxon>Bacteroidales</taxon>
        <taxon>Bacteroidaceae</taxon>
        <taxon>Phocaeicola</taxon>
    </lineage>
</organism>
<dbReference type="Gene3D" id="1.10.10.60">
    <property type="entry name" value="Homeodomain-like"/>
    <property type="match status" value="1"/>
</dbReference>
<evidence type="ECO:0000256" key="1">
    <source>
        <dbReference type="ARBA" id="ARBA00023125"/>
    </source>
</evidence>
<dbReference type="GO" id="GO:0043565">
    <property type="term" value="F:sequence-specific DNA binding"/>
    <property type="evidence" value="ECO:0007669"/>
    <property type="project" value="InterPro"/>
</dbReference>
<comment type="caution">
    <text evidence="3">The sequence shown here is derived from an EMBL/GenBank/DDBJ whole genome shotgun (WGS) entry which is preliminary data.</text>
</comment>
<accession>A0A3E4WI18</accession>
<evidence type="ECO:0000259" key="2">
    <source>
        <dbReference type="PROSITE" id="PS01124"/>
    </source>
</evidence>
<dbReference type="Proteomes" id="UP000260780">
    <property type="component" value="Unassembled WGS sequence"/>
</dbReference>
<dbReference type="GO" id="GO:0003700">
    <property type="term" value="F:DNA-binding transcription factor activity"/>
    <property type="evidence" value="ECO:0007669"/>
    <property type="project" value="InterPro"/>
</dbReference>
<feature type="domain" description="HTH araC/xylS-type" evidence="2">
    <location>
        <begin position="199"/>
        <end position="285"/>
    </location>
</feature>
<protein>
    <submittedName>
        <fullName evidence="3">AraC family transcriptional regulator</fullName>
    </submittedName>
</protein>
<dbReference type="PROSITE" id="PS01124">
    <property type="entry name" value="HTH_ARAC_FAMILY_2"/>
    <property type="match status" value="1"/>
</dbReference>
<dbReference type="SMART" id="SM00342">
    <property type="entry name" value="HTH_ARAC"/>
    <property type="match status" value="1"/>
</dbReference>
<dbReference type="STRING" id="310297.BHV76_01205"/>
<dbReference type="PANTHER" id="PTHR43280:SF32">
    <property type="entry name" value="TRANSCRIPTIONAL REGULATORY PROTEIN"/>
    <property type="match status" value="1"/>
</dbReference>
<dbReference type="EMBL" id="QSTF01000006">
    <property type="protein sequence ID" value="RGM41812.1"/>
    <property type="molecule type" value="Genomic_DNA"/>
</dbReference>
<name>A0A3E4WI18_9BACT</name>
<reference evidence="3 4" key="1">
    <citation type="submission" date="2018-08" db="EMBL/GenBank/DDBJ databases">
        <title>A genome reference for cultivated species of the human gut microbiota.</title>
        <authorList>
            <person name="Zou Y."/>
            <person name="Xue W."/>
            <person name="Luo G."/>
        </authorList>
    </citation>
    <scope>NUCLEOTIDE SEQUENCE [LARGE SCALE GENOMIC DNA]</scope>
    <source>
        <strain evidence="3 4">OM08-14</strain>
    </source>
</reference>
<keyword evidence="1" id="KW-0238">DNA-binding</keyword>
<evidence type="ECO:0000313" key="3">
    <source>
        <dbReference type="EMBL" id="RGM41812.1"/>
    </source>
</evidence>
<dbReference type="InterPro" id="IPR018060">
    <property type="entry name" value="HTH_AraC"/>
</dbReference>
<gene>
    <name evidence="3" type="ORF">DXC17_04215</name>
</gene>
<dbReference type="AlphaFoldDB" id="A0A3E4WI18"/>
<evidence type="ECO:0000313" key="4">
    <source>
        <dbReference type="Proteomes" id="UP000260780"/>
    </source>
</evidence>